<evidence type="ECO:0000313" key="1">
    <source>
        <dbReference type="EMBL" id="MBX07322.1"/>
    </source>
</evidence>
<dbReference type="AlphaFoldDB" id="A0A2P2KNQ2"/>
<protein>
    <submittedName>
        <fullName evidence="1">Uncharacterized protein</fullName>
    </submittedName>
</protein>
<accession>A0A2P2KNQ2</accession>
<reference evidence="1" key="1">
    <citation type="submission" date="2018-02" db="EMBL/GenBank/DDBJ databases">
        <title>Rhizophora mucronata_Transcriptome.</title>
        <authorList>
            <person name="Meera S.P."/>
            <person name="Sreeshan A."/>
            <person name="Augustine A."/>
        </authorList>
    </citation>
    <scope>NUCLEOTIDE SEQUENCE</scope>
    <source>
        <tissue evidence="1">Leaf</tissue>
    </source>
</reference>
<dbReference type="Gene3D" id="3.40.640.10">
    <property type="entry name" value="Type I PLP-dependent aspartate aminotransferase-like (Major domain)"/>
    <property type="match status" value="1"/>
</dbReference>
<organism evidence="1">
    <name type="scientific">Rhizophora mucronata</name>
    <name type="common">Asiatic mangrove</name>
    <dbReference type="NCBI Taxonomy" id="61149"/>
    <lineage>
        <taxon>Eukaryota</taxon>
        <taxon>Viridiplantae</taxon>
        <taxon>Streptophyta</taxon>
        <taxon>Embryophyta</taxon>
        <taxon>Tracheophyta</taxon>
        <taxon>Spermatophyta</taxon>
        <taxon>Magnoliopsida</taxon>
        <taxon>eudicotyledons</taxon>
        <taxon>Gunneridae</taxon>
        <taxon>Pentapetalae</taxon>
        <taxon>rosids</taxon>
        <taxon>fabids</taxon>
        <taxon>Malpighiales</taxon>
        <taxon>Rhizophoraceae</taxon>
        <taxon>Rhizophora</taxon>
    </lineage>
</organism>
<sequence>MLPIFLFCHFDTTDAAKLLKKTYFSGGTVAASFADVDFVKRREAIEELFEDGTNSFLSIASVRHGFRVLDSLTASAIHRCVGLVIAVLLIPFC</sequence>
<dbReference type="EMBL" id="GGEC01026838">
    <property type="protein sequence ID" value="MBX07322.1"/>
    <property type="molecule type" value="Transcribed_RNA"/>
</dbReference>
<proteinExistence type="predicted"/>
<name>A0A2P2KNQ2_RHIMU</name>
<dbReference type="InterPro" id="IPR015421">
    <property type="entry name" value="PyrdxlP-dep_Trfase_major"/>
</dbReference>